<proteinExistence type="predicted"/>
<gene>
    <name evidence="1" type="ORF">ARB_07351</name>
</gene>
<dbReference type="RefSeq" id="XP_003014790.1">
    <property type="nucleotide sequence ID" value="XM_003014744.1"/>
</dbReference>
<dbReference type="HOGENOM" id="CLU_2359283_0_0_1"/>
<dbReference type="Proteomes" id="UP000008866">
    <property type="component" value="Unassembled WGS sequence"/>
</dbReference>
<dbReference type="OMA" id="VENCVTW"/>
<accession>D4ASY7</accession>
<organism evidence="1 2">
    <name type="scientific">Arthroderma benhamiae (strain ATCC MYA-4681 / CBS 112371)</name>
    <name type="common">Trichophyton mentagrophytes</name>
    <dbReference type="NCBI Taxonomy" id="663331"/>
    <lineage>
        <taxon>Eukaryota</taxon>
        <taxon>Fungi</taxon>
        <taxon>Dikarya</taxon>
        <taxon>Ascomycota</taxon>
        <taxon>Pezizomycotina</taxon>
        <taxon>Eurotiomycetes</taxon>
        <taxon>Eurotiomycetidae</taxon>
        <taxon>Onygenales</taxon>
        <taxon>Arthrodermataceae</taxon>
        <taxon>Trichophyton</taxon>
    </lineage>
</organism>
<keyword evidence="2" id="KW-1185">Reference proteome</keyword>
<dbReference type="AlphaFoldDB" id="D4ASY7"/>
<dbReference type="eggNOG" id="ENOG502S8D8">
    <property type="taxonomic scope" value="Eukaryota"/>
</dbReference>
<dbReference type="EMBL" id="ABSU01000008">
    <property type="protein sequence ID" value="EFE33887.1"/>
    <property type="molecule type" value="Genomic_DNA"/>
</dbReference>
<sequence>MLGRMMIGKLPKGITAHDVDTLLQRVALPRENATPVENCVTWIRAAIQALQEKQWVENFDIDKLMDHTLDESDKWYGANKNLQGATEMANYTNRPL</sequence>
<dbReference type="GeneID" id="9520327"/>
<dbReference type="KEGG" id="abe:ARB_07351"/>
<evidence type="ECO:0000313" key="1">
    <source>
        <dbReference type="EMBL" id="EFE33887.1"/>
    </source>
</evidence>
<name>D4ASY7_ARTBC</name>
<evidence type="ECO:0000313" key="2">
    <source>
        <dbReference type="Proteomes" id="UP000008866"/>
    </source>
</evidence>
<reference evidence="2" key="1">
    <citation type="journal article" date="2011" name="Genome Biol.">
        <title>Comparative and functional genomics provide insights into the pathogenicity of dermatophytic fungi.</title>
        <authorList>
            <person name="Burmester A."/>
            <person name="Shelest E."/>
            <person name="Gloeckner G."/>
            <person name="Heddergott C."/>
            <person name="Schindler S."/>
            <person name="Staib P."/>
            <person name="Heidel A."/>
            <person name="Felder M."/>
            <person name="Petzold A."/>
            <person name="Szafranski K."/>
            <person name="Feuermann M."/>
            <person name="Pedruzzi I."/>
            <person name="Priebe S."/>
            <person name="Groth M."/>
            <person name="Winkler R."/>
            <person name="Li W."/>
            <person name="Kniemeyer O."/>
            <person name="Schroeckh V."/>
            <person name="Hertweck C."/>
            <person name="Hube B."/>
            <person name="White T.C."/>
            <person name="Platzer M."/>
            <person name="Guthke R."/>
            <person name="Heitman J."/>
            <person name="Woestemeyer J."/>
            <person name="Zipfel P.F."/>
            <person name="Monod M."/>
            <person name="Brakhage A.A."/>
        </authorList>
    </citation>
    <scope>NUCLEOTIDE SEQUENCE [LARGE SCALE GENOMIC DNA]</scope>
    <source>
        <strain evidence="2">ATCC MYA-4681 / CBS 112371</strain>
    </source>
</reference>
<comment type="caution">
    <text evidence="1">The sequence shown here is derived from an EMBL/GenBank/DDBJ whole genome shotgun (WGS) entry which is preliminary data.</text>
</comment>
<protein>
    <submittedName>
        <fullName evidence="1">Uncharacterized protein</fullName>
    </submittedName>
</protein>